<dbReference type="Proteomes" id="UP001163603">
    <property type="component" value="Chromosome 7"/>
</dbReference>
<accession>A0ACC0YDP8</accession>
<reference evidence="2" key="1">
    <citation type="journal article" date="2023" name="G3 (Bethesda)">
        <title>Genome assembly and association tests identify interacting loci associated with vigor, precocity, and sex in interspecific pistachio rootstocks.</title>
        <authorList>
            <person name="Palmer W."/>
            <person name="Jacygrad E."/>
            <person name="Sagayaradj S."/>
            <person name="Cavanaugh K."/>
            <person name="Han R."/>
            <person name="Bertier L."/>
            <person name="Beede B."/>
            <person name="Kafkas S."/>
            <person name="Golino D."/>
            <person name="Preece J."/>
            <person name="Michelmore R."/>
        </authorList>
    </citation>
    <scope>NUCLEOTIDE SEQUENCE [LARGE SCALE GENOMIC DNA]</scope>
</reference>
<dbReference type="EMBL" id="CM047742">
    <property type="protein sequence ID" value="KAJ0035251.1"/>
    <property type="molecule type" value="Genomic_DNA"/>
</dbReference>
<proteinExistence type="predicted"/>
<evidence type="ECO:0000313" key="2">
    <source>
        <dbReference type="Proteomes" id="UP001163603"/>
    </source>
</evidence>
<sequence length="104" mass="11420">MKTLIVFFVAFMLVLACLDADANRLSLDEKNKMITERRVALSETEGYCNPKGRGPGGKELTSKKDTATSDDDDKNKGHGSYGNPSGSGDESHHCFEFDKPPKHN</sequence>
<evidence type="ECO:0000313" key="1">
    <source>
        <dbReference type="EMBL" id="KAJ0035251.1"/>
    </source>
</evidence>
<comment type="caution">
    <text evidence="1">The sequence shown here is derived from an EMBL/GenBank/DDBJ whole genome shotgun (WGS) entry which is preliminary data.</text>
</comment>
<organism evidence="1 2">
    <name type="scientific">Pistacia integerrima</name>
    <dbReference type="NCBI Taxonomy" id="434235"/>
    <lineage>
        <taxon>Eukaryota</taxon>
        <taxon>Viridiplantae</taxon>
        <taxon>Streptophyta</taxon>
        <taxon>Embryophyta</taxon>
        <taxon>Tracheophyta</taxon>
        <taxon>Spermatophyta</taxon>
        <taxon>Magnoliopsida</taxon>
        <taxon>eudicotyledons</taxon>
        <taxon>Gunneridae</taxon>
        <taxon>Pentapetalae</taxon>
        <taxon>rosids</taxon>
        <taxon>malvids</taxon>
        <taxon>Sapindales</taxon>
        <taxon>Anacardiaceae</taxon>
        <taxon>Pistacia</taxon>
    </lineage>
</organism>
<protein>
    <submittedName>
        <fullName evidence="1">Uncharacterized protein</fullName>
    </submittedName>
</protein>
<keyword evidence="2" id="KW-1185">Reference proteome</keyword>
<gene>
    <name evidence="1" type="ORF">Pint_24318</name>
</gene>
<name>A0ACC0YDP8_9ROSI</name>